<sequence length="118" mass="13804">MNNYASNSKLVMLMFFNTKNIKSITPLDAFGHMSIKFSTFFIKKKGCSQKQCFFYLNCLFDNGVLSESLKSCFIILCSFQNYNQLWGVSGKLSWCFWVFDIIFCFIRNLKMQQESSDN</sequence>
<accession>A0A3M7SZE9</accession>
<evidence type="ECO:0000313" key="1">
    <source>
        <dbReference type="EMBL" id="RNA41126.1"/>
    </source>
</evidence>
<dbReference type="AlphaFoldDB" id="A0A3M7SZE9"/>
<comment type="caution">
    <text evidence="1">The sequence shown here is derived from an EMBL/GenBank/DDBJ whole genome shotgun (WGS) entry which is preliminary data.</text>
</comment>
<organism evidence="1 2">
    <name type="scientific">Brachionus plicatilis</name>
    <name type="common">Marine rotifer</name>
    <name type="synonym">Brachionus muelleri</name>
    <dbReference type="NCBI Taxonomy" id="10195"/>
    <lineage>
        <taxon>Eukaryota</taxon>
        <taxon>Metazoa</taxon>
        <taxon>Spiralia</taxon>
        <taxon>Gnathifera</taxon>
        <taxon>Rotifera</taxon>
        <taxon>Eurotatoria</taxon>
        <taxon>Monogononta</taxon>
        <taxon>Pseudotrocha</taxon>
        <taxon>Ploima</taxon>
        <taxon>Brachionidae</taxon>
        <taxon>Brachionus</taxon>
    </lineage>
</organism>
<reference evidence="1 2" key="1">
    <citation type="journal article" date="2018" name="Sci. Rep.">
        <title>Genomic signatures of local adaptation to the degree of environmental predictability in rotifers.</title>
        <authorList>
            <person name="Franch-Gras L."/>
            <person name="Hahn C."/>
            <person name="Garcia-Roger E.M."/>
            <person name="Carmona M.J."/>
            <person name="Serra M."/>
            <person name="Gomez A."/>
        </authorList>
    </citation>
    <scope>NUCLEOTIDE SEQUENCE [LARGE SCALE GENOMIC DNA]</scope>
    <source>
        <strain evidence="1">HYR1</strain>
    </source>
</reference>
<dbReference type="EMBL" id="REGN01000556">
    <property type="protein sequence ID" value="RNA41126.1"/>
    <property type="molecule type" value="Genomic_DNA"/>
</dbReference>
<gene>
    <name evidence="1" type="ORF">BpHYR1_048395</name>
</gene>
<name>A0A3M7SZE9_BRAPC</name>
<dbReference type="Proteomes" id="UP000276133">
    <property type="component" value="Unassembled WGS sequence"/>
</dbReference>
<keyword evidence="2" id="KW-1185">Reference proteome</keyword>
<evidence type="ECO:0000313" key="2">
    <source>
        <dbReference type="Proteomes" id="UP000276133"/>
    </source>
</evidence>
<protein>
    <submittedName>
        <fullName evidence="1">Uncharacterized protein</fullName>
    </submittedName>
</protein>
<proteinExistence type="predicted"/>